<sequence>MNKNYLLKPKKMSITKEVSIILPGEKTWKTVELRLAHNTKEALVCELKRKIHLEHGHLPVHQRLTIEGNVDSFEIPPKVKCTLRVKRDPKHTLTIFGYNLEEHRFAVDLEDTILDLKFLLSLIISEKPEHIQISCNDDALSNTITLEKAGIFQRKTPLLASYVVLNHALLQYWPWQHPPHNTQID</sequence>
<reference evidence="1 2" key="1">
    <citation type="journal article" date="2013" name="Curr. Biol.">
        <title>The Genome of the Foraminiferan Reticulomyxa filosa.</title>
        <authorList>
            <person name="Glockner G."/>
            <person name="Hulsmann N."/>
            <person name="Schleicher M."/>
            <person name="Noegel A.A."/>
            <person name="Eichinger L."/>
            <person name="Gallinger C."/>
            <person name="Pawlowski J."/>
            <person name="Sierra R."/>
            <person name="Euteneuer U."/>
            <person name="Pillet L."/>
            <person name="Moustafa A."/>
            <person name="Platzer M."/>
            <person name="Groth M."/>
            <person name="Szafranski K."/>
            <person name="Schliwa M."/>
        </authorList>
    </citation>
    <scope>NUCLEOTIDE SEQUENCE [LARGE SCALE GENOMIC DNA]</scope>
</reference>
<comment type="caution">
    <text evidence="1">The sequence shown here is derived from an EMBL/GenBank/DDBJ whole genome shotgun (WGS) entry which is preliminary data.</text>
</comment>
<name>X6MYE4_RETFI</name>
<keyword evidence="2" id="KW-1185">Reference proteome</keyword>
<organism evidence="1 2">
    <name type="scientific">Reticulomyxa filosa</name>
    <dbReference type="NCBI Taxonomy" id="46433"/>
    <lineage>
        <taxon>Eukaryota</taxon>
        <taxon>Sar</taxon>
        <taxon>Rhizaria</taxon>
        <taxon>Retaria</taxon>
        <taxon>Foraminifera</taxon>
        <taxon>Monothalamids</taxon>
        <taxon>Reticulomyxidae</taxon>
        <taxon>Reticulomyxa</taxon>
    </lineage>
</organism>
<accession>X6MYE4</accession>
<evidence type="ECO:0008006" key="3">
    <source>
        <dbReference type="Google" id="ProtNLM"/>
    </source>
</evidence>
<dbReference type="Proteomes" id="UP000023152">
    <property type="component" value="Unassembled WGS sequence"/>
</dbReference>
<proteinExistence type="predicted"/>
<dbReference type="EMBL" id="ASPP01014105">
    <property type="protein sequence ID" value="ETO19045.1"/>
    <property type="molecule type" value="Genomic_DNA"/>
</dbReference>
<protein>
    <recommendedName>
        <fullName evidence="3">Ubiquitin-like domain-containing protein</fullName>
    </recommendedName>
</protein>
<evidence type="ECO:0000313" key="2">
    <source>
        <dbReference type="Proteomes" id="UP000023152"/>
    </source>
</evidence>
<evidence type="ECO:0000313" key="1">
    <source>
        <dbReference type="EMBL" id="ETO19045.1"/>
    </source>
</evidence>
<dbReference type="SUPFAM" id="SSF54236">
    <property type="entry name" value="Ubiquitin-like"/>
    <property type="match status" value="1"/>
</dbReference>
<dbReference type="AlphaFoldDB" id="X6MYE4"/>
<gene>
    <name evidence="1" type="ORF">RFI_18193</name>
</gene>
<dbReference type="InterPro" id="IPR029071">
    <property type="entry name" value="Ubiquitin-like_domsf"/>
</dbReference>